<keyword evidence="3" id="KW-1185">Reference proteome</keyword>
<feature type="region of interest" description="Disordered" evidence="1">
    <location>
        <begin position="1"/>
        <end position="42"/>
    </location>
</feature>
<gene>
    <name evidence="2" type="ORF">U9M48_044137</name>
</gene>
<sequence>MVNPRQRLRRDKTHNAHTPLAVSASPSSIAPGPGPGLVSASLTLTSPPTLHLPCPCFFLGRLLVASPEGETQRPAVQIGGCFRVDALKSSISPTGVA</sequence>
<evidence type="ECO:0000256" key="1">
    <source>
        <dbReference type="SAM" id="MobiDB-lite"/>
    </source>
</evidence>
<feature type="compositionally biased region" description="Basic residues" evidence="1">
    <location>
        <begin position="1"/>
        <end position="12"/>
    </location>
</feature>
<proteinExistence type="predicted"/>
<reference evidence="2 3" key="1">
    <citation type="submission" date="2024-02" db="EMBL/GenBank/DDBJ databases">
        <title>High-quality chromosome-scale genome assembly of Pensacola bahiagrass (Paspalum notatum Flugge var. saurae).</title>
        <authorList>
            <person name="Vega J.M."/>
            <person name="Podio M."/>
            <person name="Orjuela J."/>
            <person name="Siena L.A."/>
            <person name="Pessino S.C."/>
            <person name="Combes M.C."/>
            <person name="Mariac C."/>
            <person name="Albertini E."/>
            <person name="Pupilli F."/>
            <person name="Ortiz J.P.A."/>
            <person name="Leblanc O."/>
        </authorList>
    </citation>
    <scope>NUCLEOTIDE SEQUENCE [LARGE SCALE GENOMIC DNA]</scope>
    <source>
        <strain evidence="2">R1</strain>
        <tissue evidence="2">Leaf</tissue>
    </source>
</reference>
<evidence type="ECO:0000313" key="3">
    <source>
        <dbReference type="Proteomes" id="UP001341281"/>
    </source>
</evidence>
<dbReference type="EMBL" id="CP144754">
    <property type="protein sequence ID" value="WVZ98738.1"/>
    <property type="molecule type" value="Genomic_DNA"/>
</dbReference>
<evidence type="ECO:0000313" key="2">
    <source>
        <dbReference type="EMBL" id="WVZ98738.1"/>
    </source>
</evidence>
<name>A0AAQ3UWE0_PASNO</name>
<protein>
    <submittedName>
        <fullName evidence="2">Uncharacterized protein</fullName>
    </submittedName>
</protein>
<accession>A0AAQ3UWE0</accession>
<dbReference type="Proteomes" id="UP001341281">
    <property type="component" value="Chromosome 10"/>
</dbReference>
<feature type="compositionally biased region" description="Low complexity" evidence="1">
    <location>
        <begin position="21"/>
        <end position="42"/>
    </location>
</feature>
<organism evidence="2 3">
    <name type="scientific">Paspalum notatum var. saurae</name>
    <dbReference type="NCBI Taxonomy" id="547442"/>
    <lineage>
        <taxon>Eukaryota</taxon>
        <taxon>Viridiplantae</taxon>
        <taxon>Streptophyta</taxon>
        <taxon>Embryophyta</taxon>
        <taxon>Tracheophyta</taxon>
        <taxon>Spermatophyta</taxon>
        <taxon>Magnoliopsida</taxon>
        <taxon>Liliopsida</taxon>
        <taxon>Poales</taxon>
        <taxon>Poaceae</taxon>
        <taxon>PACMAD clade</taxon>
        <taxon>Panicoideae</taxon>
        <taxon>Andropogonodae</taxon>
        <taxon>Paspaleae</taxon>
        <taxon>Paspalinae</taxon>
        <taxon>Paspalum</taxon>
    </lineage>
</organism>
<dbReference type="AlphaFoldDB" id="A0AAQ3UWE0"/>